<dbReference type="NCBIfam" id="TIGR03696">
    <property type="entry name" value="Rhs_assc_core"/>
    <property type="match status" value="1"/>
</dbReference>
<dbReference type="SMART" id="SM00306">
    <property type="entry name" value="HintN"/>
    <property type="match status" value="1"/>
</dbReference>
<dbReference type="Gene3D" id="2.180.10.10">
    <property type="entry name" value="RHS repeat-associated core"/>
    <property type="match status" value="1"/>
</dbReference>
<protein>
    <recommendedName>
        <fullName evidence="3">Hint domain-containing protein</fullName>
    </recommendedName>
</protein>
<dbReference type="Proteomes" id="UP000570003">
    <property type="component" value="Unassembled WGS sequence"/>
</dbReference>
<dbReference type="InterPro" id="IPR036844">
    <property type="entry name" value="Hint_dom_sf"/>
</dbReference>
<dbReference type="Pfam" id="PF25023">
    <property type="entry name" value="TEN_YD-shell"/>
    <property type="match status" value="1"/>
</dbReference>
<dbReference type="EMBL" id="JAAXOU010000124">
    <property type="protein sequence ID" value="NKY14955.1"/>
    <property type="molecule type" value="Genomic_DNA"/>
</dbReference>
<evidence type="ECO:0000259" key="3">
    <source>
        <dbReference type="SMART" id="SM00306"/>
    </source>
</evidence>
<dbReference type="InterPro" id="IPR056823">
    <property type="entry name" value="TEN-like_YD-shell"/>
</dbReference>
<dbReference type="SUPFAM" id="SSF51294">
    <property type="entry name" value="Hedgehog/intein (Hint) domain"/>
    <property type="match status" value="1"/>
</dbReference>
<dbReference type="Pfam" id="PF07591">
    <property type="entry name" value="PT-HINT"/>
    <property type="match status" value="1"/>
</dbReference>
<feature type="domain" description="Hint" evidence="3">
    <location>
        <begin position="321"/>
        <end position="423"/>
    </location>
</feature>
<reference evidence="4 5" key="1">
    <citation type="submission" date="2020-04" db="EMBL/GenBank/DDBJ databases">
        <title>MicrobeNet Type strains.</title>
        <authorList>
            <person name="Nicholson A.C."/>
        </authorList>
    </citation>
    <scope>NUCLEOTIDE SEQUENCE [LARGE SCALE GENOMIC DNA]</scope>
    <source>
        <strain evidence="4 5">DSM 40738</strain>
    </source>
</reference>
<dbReference type="Gene3D" id="2.170.16.10">
    <property type="entry name" value="Hedgehog/Intein (Hint) domain"/>
    <property type="match status" value="1"/>
</dbReference>
<gene>
    <name evidence="4" type="ORF">HGA06_12530</name>
</gene>
<keyword evidence="1" id="KW-0677">Repeat</keyword>
<proteinExistence type="predicted"/>
<dbReference type="AlphaFoldDB" id="A0AA44DEI9"/>
<dbReference type="PANTHER" id="PTHR32305:SF17">
    <property type="entry name" value="TRNA NUCLEASE WAPA"/>
    <property type="match status" value="1"/>
</dbReference>
<keyword evidence="5" id="KW-1185">Reference proteome</keyword>
<comment type="caution">
    <text evidence="4">The sequence shown here is derived from an EMBL/GenBank/DDBJ whole genome shotgun (WGS) entry which is preliminary data.</text>
</comment>
<dbReference type="InterPro" id="IPR022385">
    <property type="entry name" value="Rhs_assc_core"/>
</dbReference>
<dbReference type="InterPro" id="IPR003587">
    <property type="entry name" value="Hint_dom_N"/>
</dbReference>
<evidence type="ECO:0000256" key="2">
    <source>
        <dbReference type="SAM" id="Coils"/>
    </source>
</evidence>
<accession>A0AA44DEI9</accession>
<dbReference type="RefSeq" id="WP_168439162.1">
    <property type="nucleotide sequence ID" value="NZ_JAAXOU010000124.1"/>
</dbReference>
<dbReference type="CDD" id="cd00081">
    <property type="entry name" value="Hint"/>
    <property type="match status" value="1"/>
</dbReference>
<dbReference type="PANTHER" id="PTHR32305">
    <property type="match status" value="1"/>
</dbReference>
<evidence type="ECO:0000313" key="4">
    <source>
        <dbReference type="EMBL" id="NKY14955.1"/>
    </source>
</evidence>
<name>A0AA44DEI9_STRE0</name>
<sequence>MELKLSADGTRTEATRYYAFAGQTVAVRTDDNKVSFIASDHHGTGEVAVDSTTGAVSQRRFDPYGVERGQATGAWPGERGYVGGTLDRSTGLTHLGAREYDPVIGKFISVDPLIDYLQPQQMNGYAYANNSPVTHSDPSGLILPECWLNQIQCSGGRPIIDRDAPVAQAEQEVQEAGGAVQAAETHQSNTKRQIKKTVKALVKIVKDELGINAAFDCVSSGDMAACGETLLNIAGSFAGGMAGKLLAKYGMPWNLKKGYELGKKVVGLVDDLIDGVAGYFKAGKTLEAAQGALSKAQDKLAAARKKATATRQRGGETCEVNHSFLPGTPVLLDDGTSKPIEEVELGDKLVVTDPETGETTVREVAGTIVTEDDKHFVDLTVEGESGEPEALVSTTTHPFWVESENRWIEAGDLKPGMELRTADGDLVPVRAVHRFDERQRTHDLTLTEIHTYYVLAGKTPVLVHNCGGSKLKDGEQYVYRAVKDDELKQLMGTRRFQNPRGIESKYFSSTAKGAALYARSAHATFPDEGAYTLVRGVIRADHIPVESRIEHLADGGGGIDAFALWEDSMSAIGRVRILPFMPVP</sequence>
<organism evidence="4 5">
    <name type="scientific">Streptomyces somaliensis (strain ATCC 33201 / DSM 40738 / JCM 12659 / KCTC 9044 / NCTC 11332 / NRRL B-12077 / IP 733)</name>
    <dbReference type="NCBI Taxonomy" id="1134445"/>
    <lineage>
        <taxon>Bacteria</taxon>
        <taxon>Bacillati</taxon>
        <taxon>Actinomycetota</taxon>
        <taxon>Actinomycetes</taxon>
        <taxon>Kitasatosporales</taxon>
        <taxon>Streptomycetaceae</taxon>
        <taxon>Streptomyces</taxon>
    </lineage>
</organism>
<evidence type="ECO:0000313" key="5">
    <source>
        <dbReference type="Proteomes" id="UP000570003"/>
    </source>
</evidence>
<keyword evidence="2" id="KW-0175">Coiled coil</keyword>
<feature type="coiled-coil region" evidence="2">
    <location>
        <begin position="286"/>
        <end position="313"/>
    </location>
</feature>
<dbReference type="InterPro" id="IPR050708">
    <property type="entry name" value="T6SS_VgrG/RHS"/>
</dbReference>
<evidence type="ECO:0000256" key="1">
    <source>
        <dbReference type="ARBA" id="ARBA00022737"/>
    </source>
</evidence>